<dbReference type="InterPro" id="IPR018357">
    <property type="entry name" value="Hexapep_transf_CS"/>
</dbReference>
<dbReference type="NCBIfam" id="TIGR01172">
    <property type="entry name" value="cysE"/>
    <property type="match status" value="1"/>
</dbReference>
<evidence type="ECO:0000256" key="12">
    <source>
        <dbReference type="ARBA" id="ARBA00049486"/>
    </source>
</evidence>
<dbReference type="GO" id="GO:0006535">
    <property type="term" value="P:cysteine biosynthetic process from serine"/>
    <property type="evidence" value="ECO:0007669"/>
    <property type="project" value="InterPro"/>
</dbReference>
<evidence type="ECO:0000256" key="11">
    <source>
        <dbReference type="ARBA" id="ARBA00023315"/>
    </source>
</evidence>
<dbReference type="InterPro" id="IPR005881">
    <property type="entry name" value="Ser_O-AcTrfase"/>
</dbReference>
<keyword evidence="8 13" id="KW-0808">Transferase</keyword>
<keyword evidence="9" id="KW-0677">Repeat</keyword>
<feature type="compositionally biased region" description="Basic and acidic residues" evidence="14">
    <location>
        <begin position="232"/>
        <end position="255"/>
    </location>
</feature>
<evidence type="ECO:0000256" key="14">
    <source>
        <dbReference type="SAM" id="MobiDB-lite"/>
    </source>
</evidence>
<dbReference type="InterPro" id="IPR053376">
    <property type="entry name" value="Serine_acetyltransferase"/>
</dbReference>
<proteinExistence type="inferred from homology"/>
<comment type="similarity">
    <text evidence="3 13">Belongs to the transferase hexapeptide repeat family.</text>
</comment>
<dbReference type="RefSeq" id="WP_132939241.1">
    <property type="nucleotide sequence ID" value="NZ_CP119676.1"/>
</dbReference>
<evidence type="ECO:0000256" key="5">
    <source>
        <dbReference type="ARBA" id="ARBA00018522"/>
    </source>
</evidence>
<comment type="catalytic activity">
    <reaction evidence="12 13">
        <text>L-serine + acetyl-CoA = O-acetyl-L-serine + CoA</text>
        <dbReference type="Rhea" id="RHEA:24560"/>
        <dbReference type="ChEBI" id="CHEBI:33384"/>
        <dbReference type="ChEBI" id="CHEBI:57287"/>
        <dbReference type="ChEBI" id="CHEBI:57288"/>
        <dbReference type="ChEBI" id="CHEBI:58340"/>
        <dbReference type="EC" id="2.3.1.30"/>
    </reaction>
</comment>
<dbReference type="InterPro" id="IPR045304">
    <property type="entry name" value="LbH_SAT"/>
</dbReference>
<reference evidence="15 16" key="1">
    <citation type="submission" date="2019-03" db="EMBL/GenBank/DDBJ databases">
        <title>Genomic Encyclopedia of Type Strains, Phase IV (KMG-IV): sequencing the most valuable type-strain genomes for metagenomic binning, comparative biology and taxonomic classification.</title>
        <authorList>
            <person name="Goeker M."/>
        </authorList>
    </citation>
    <scope>NUCLEOTIDE SEQUENCE [LARGE SCALE GENOMIC DNA]</scope>
    <source>
        <strain evidence="15 16">DSM 101688</strain>
    </source>
</reference>
<evidence type="ECO:0000256" key="7">
    <source>
        <dbReference type="ARBA" id="ARBA00022605"/>
    </source>
</evidence>
<comment type="pathway">
    <text evidence="2">Amino-acid biosynthesis; L-cysteine biosynthesis; L-cysteine from L-serine: step 1/2.</text>
</comment>
<dbReference type="OrthoDB" id="9801456at2"/>
<dbReference type="Pfam" id="PF00132">
    <property type="entry name" value="Hexapep"/>
    <property type="match status" value="1"/>
</dbReference>
<evidence type="ECO:0000256" key="4">
    <source>
        <dbReference type="ARBA" id="ARBA00013266"/>
    </source>
</evidence>
<dbReference type="InterPro" id="IPR042122">
    <property type="entry name" value="Ser_AcTrfase_N_sf"/>
</dbReference>
<evidence type="ECO:0000256" key="2">
    <source>
        <dbReference type="ARBA" id="ARBA00004876"/>
    </source>
</evidence>
<protein>
    <recommendedName>
        <fullName evidence="5 13">Serine acetyltransferase</fullName>
        <ecNumber evidence="4 13">2.3.1.30</ecNumber>
    </recommendedName>
</protein>
<dbReference type="AlphaFoldDB" id="A0A4R3J9J2"/>
<sequence>MIFKSFREDIDSFIARDPAARSRLEVALLYPGFHAIVFYRLSHWFWRHGWKFVGRVISQTGRFLTGIEIHPAASIGRRLFIDHGVGLVVGETAVVGDDVTIYQSVTLGGIAPSVDSHKQVNQKRHPTIGDDAIIGSGAQVLGAITVGAGARIGANSVVTKDVPKGVTVVGIPGRVVMPRDRAKAKDFIPYGTPADGCPDPVLRTIEHLRAQVETLMERVEELEGGAPARATDGLHDGRDGGTVTPRREEEKTGTA</sequence>
<evidence type="ECO:0000256" key="8">
    <source>
        <dbReference type="ARBA" id="ARBA00022679"/>
    </source>
</evidence>
<dbReference type="GO" id="GO:0005737">
    <property type="term" value="C:cytoplasm"/>
    <property type="evidence" value="ECO:0007669"/>
    <property type="project" value="UniProtKB-SubCell"/>
</dbReference>
<evidence type="ECO:0000256" key="9">
    <source>
        <dbReference type="ARBA" id="ARBA00022737"/>
    </source>
</evidence>
<organism evidence="15 16">
    <name type="scientific">Varunaivibrio sulfuroxidans</name>
    <dbReference type="NCBI Taxonomy" id="1773489"/>
    <lineage>
        <taxon>Bacteria</taxon>
        <taxon>Pseudomonadati</taxon>
        <taxon>Pseudomonadota</taxon>
        <taxon>Alphaproteobacteria</taxon>
        <taxon>Rhodospirillales</taxon>
        <taxon>Magnetovibrionaceae</taxon>
        <taxon>Varunaivibrio</taxon>
    </lineage>
</organism>
<dbReference type="PIRSF" id="PIRSF000441">
    <property type="entry name" value="CysE"/>
    <property type="match status" value="1"/>
</dbReference>
<dbReference type="NCBIfam" id="NF041874">
    <property type="entry name" value="EPS_EpsC"/>
    <property type="match status" value="1"/>
</dbReference>
<dbReference type="GO" id="GO:0009001">
    <property type="term" value="F:serine O-acetyltransferase activity"/>
    <property type="evidence" value="ECO:0007669"/>
    <property type="project" value="UniProtKB-EC"/>
</dbReference>
<dbReference type="FunFam" id="1.10.3130.10:FF:000003">
    <property type="entry name" value="Serine acetyltransferase"/>
    <property type="match status" value="1"/>
</dbReference>
<dbReference type="PROSITE" id="PS00101">
    <property type="entry name" value="HEXAPEP_TRANSFERASES"/>
    <property type="match status" value="1"/>
</dbReference>
<dbReference type="EMBL" id="SLZW01000006">
    <property type="protein sequence ID" value="TCS62164.1"/>
    <property type="molecule type" value="Genomic_DNA"/>
</dbReference>
<evidence type="ECO:0000256" key="1">
    <source>
        <dbReference type="ARBA" id="ARBA00004496"/>
    </source>
</evidence>
<dbReference type="InterPro" id="IPR001451">
    <property type="entry name" value="Hexapep"/>
</dbReference>
<evidence type="ECO:0000256" key="13">
    <source>
        <dbReference type="PIRNR" id="PIRNR000441"/>
    </source>
</evidence>
<feature type="region of interest" description="Disordered" evidence="14">
    <location>
        <begin position="223"/>
        <end position="255"/>
    </location>
</feature>
<comment type="caution">
    <text evidence="15">The sequence shown here is derived from an EMBL/GenBank/DDBJ whole genome shotgun (WGS) entry which is preliminary data.</text>
</comment>
<evidence type="ECO:0000256" key="10">
    <source>
        <dbReference type="ARBA" id="ARBA00023192"/>
    </source>
</evidence>
<dbReference type="FunFam" id="2.160.10.10:FF:000007">
    <property type="entry name" value="Serine acetyltransferase"/>
    <property type="match status" value="1"/>
</dbReference>
<name>A0A4R3J9J2_9PROT</name>
<dbReference type="SUPFAM" id="SSF51161">
    <property type="entry name" value="Trimeric LpxA-like enzymes"/>
    <property type="match status" value="1"/>
</dbReference>
<dbReference type="UniPathway" id="UPA00136">
    <property type="reaction ID" value="UER00199"/>
</dbReference>
<dbReference type="EC" id="2.3.1.30" evidence="4 13"/>
<evidence type="ECO:0000256" key="3">
    <source>
        <dbReference type="ARBA" id="ARBA00007274"/>
    </source>
</evidence>
<dbReference type="Gene3D" id="1.10.3130.10">
    <property type="entry name" value="serine acetyltransferase, domain 1"/>
    <property type="match status" value="1"/>
</dbReference>
<accession>A0A4R3J9J2</accession>
<dbReference type="PANTHER" id="PTHR42811">
    <property type="entry name" value="SERINE ACETYLTRANSFERASE"/>
    <property type="match status" value="1"/>
</dbReference>
<keyword evidence="10" id="KW-0198">Cysteine biosynthesis</keyword>
<comment type="subcellular location">
    <subcellularLocation>
        <location evidence="1">Cytoplasm</location>
    </subcellularLocation>
</comment>
<keyword evidence="6" id="KW-0963">Cytoplasm</keyword>
<gene>
    <name evidence="15" type="ORF">EDD55_106122</name>
</gene>
<keyword evidence="11 13" id="KW-0012">Acyltransferase</keyword>
<evidence type="ECO:0000313" key="15">
    <source>
        <dbReference type="EMBL" id="TCS62164.1"/>
    </source>
</evidence>
<evidence type="ECO:0000313" key="16">
    <source>
        <dbReference type="Proteomes" id="UP000295304"/>
    </source>
</evidence>
<dbReference type="InterPro" id="IPR011004">
    <property type="entry name" value="Trimer_LpxA-like_sf"/>
</dbReference>
<dbReference type="Proteomes" id="UP000295304">
    <property type="component" value="Unassembled WGS sequence"/>
</dbReference>
<evidence type="ECO:0000256" key="6">
    <source>
        <dbReference type="ARBA" id="ARBA00022490"/>
    </source>
</evidence>
<dbReference type="Gene3D" id="2.160.10.10">
    <property type="entry name" value="Hexapeptide repeat proteins"/>
    <property type="match status" value="1"/>
</dbReference>
<keyword evidence="16" id="KW-1185">Reference proteome</keyword>
<dbReference type="CDD" id="cd03354">
    <property type="entry name" value="LbH_SAT"/>
    <property type="match status" value="1"/>
</dbReference>
<keyword evidence="7" id="KW-0028">Amino-acid biosynthesis</keyword>